<evidence type="ECO:0000313" key="2">
    <source>
        <dbReference type="Proteomes" id="UP000184485"/>
    </source>
</evidence>
<gene>
    <name evidence="1" type="ORF">SAMN02745157_0142</name>
</gene>
<evidence type="ECO:0000313" key="1">
    <source>
        <dbReference type="EMBL" id="SHH00111.1"/>
    </source>
</evidence>
<reference evidence="1 2" key="1">
    <citation type="submission" date="2016-11" db="EMBL/GenBank/DDBJ databases">
        <authorList>
            <person name="Jaros S."/>
            <person name="Januszkiewicz K."/>
            <person name="Wedrychowicz H."/>
        </authorList>
    </citation>
    <scope>NUCLEOTIDE SEQUENCE [LARGE SCALE GENOMIC DNA]</scope>
    <source>
        <strain evidence="1 2">DSM 19436</strain>
    </source>
</reference>
<dbReference type="EMBL" id="FQUP01000011">
    <property type="protein sequence ID" value="SHH00111.1"/>
    <property type="molecule type" value="Genomic_DNA"/>
</dbReference>
<dbReference type="RefSeq" id="WP_073058647.1">
    <property type="nucleotide sequence ID" value="NZ_FQUP01000011.1"/>
</dbReference>
<organism evidence="1 2">
    <name type="scientific">Kaistia soli DSM 19436</name>
    <dbReference type="NCBI Taxonomy" id="1122133"/>
    <lineage>
        <taxon>Bacteria</taxon>
        <taxon>Pseudomonadati</taxon>
        <taxon>Pseudomonadota</taxon>
        <taxon>Alphaproteobacteria</taxon>
        <taxon>Hyphomicrobiales</taxon>
        <taxon>Kaistiaceae</taxon>
        <taxon>Kaistia</taxon>
    </lineage>
</organism>
<protein>
    <submittedName>
        <fullName evidence="1">Uncharacterized protein</fullName>
    </submittedName>
</protein>
<accession>A0A1M5PED7</accession>
<name>A0A1M5PED7_9HYPH</name>
<sequence length="59" mass="6222">MADIPKVGDLVRMITGGPLMIVKTVITTPSGTVMVGCVPVQEPSIPTIDVPLERLTPVH</sequence>
<dbReference type="Proteomes" id="UP000184485">
    <property type="component" value="Unassembled WGS sequence"/>
</dbReference>
<keyword evidence="2" id="KW-1185">Reference proteome</keyword>
<proteinExistence type="predicted"/>
<dbReference type="AlphaFoldDB" id="A0A1M5PED7"/>